<dbReference type="RefSeq" id="XP_064668751.1">
    <property type="nucleotide sequence ID" value="XM_064808749.1"/>
</dbReference>
<dbReference type="AlphaFoldDB" id="A0AAN6TBA9"/>
<evidence type="ECO:0000313" key="3">
    <source>
        <dbReference type="Proteomes" id="UP001302812"/>
    </source>
</evidence>
<proteinExistence type="predicted"/>
<keyword evidence="3" id="KW-1185">Reference proteome</keyword>
<feature type="region of interest" description="Disordered" evidence="1">
    <location>
        <begin position="44"/>
        <end position="99"/>
    </location>
</feature>
<comment type="caution">
    <text evidence="2">The sequence shown here is derived from an EMBL/GenBank/DDBJ whole genome shotgun (WGS) entry which is preliminary data.</text>
</comment>
<feature type="compositionally biased region" description="Polar residues" evidence="1">
    <location>
        <begin position="319"/>
        <end position="331"/>
    </location>
</feature>
<feature type="compositionally biased region" description="Polar residues" evidence="1">
    <location>
        <begin position="282"/>
        <end position="298"/>
    </location>
</feature>
<feature type="compositionally biased region" description="Low complexity" evidence="1">
    <location>
        <begin position="543"/>
        <end position="571"/>
    </location>
</feature>
<feature type="compositionally biased region" description="Basic and acidic residues" evidence="1">
    <location>
        <begin position="381"/>
        <end position="393"/>
    </location>
</feature>
<reference evidence="2" key="1">
    <citation type="journal article" date="2023" name="Mol. Phylogenet. Evol.">
        <title>Genome-scale phylogeny and comparative genomics of the fungal order Sordariales.</title>
        <authorList>
            <person name="Hensen N."/>
            <person name="Bonometti L."/>
            <person name="Westerberg I."/>
            <person name="Brannstrom I.O."/>
            <person name="Guillou S."/>
            <person name="Cros-Aarteil S."/>
            <person name="Calhoun S."/>
            <person name="Haridas S."/>
            <person name="Kuo A."/>
            <person name="Mondo S."/>
            <person name="Pangilinan J."/>
            <person name="Riley R."/>
            <person name="LaButti K."/>
            <person name="Andreopoulos B."/>
            <person name="Lipzen A."/>
            <person name="Chen C."/>
            <person name="Yan M."/>
            <person name="Daum C."/>
            <person name="Ng V."/>
            <person name="Clum A."/>
            <person name="Steindorff A."/>
            <person name="Ohm R.A."/>
            <person name="Martin F."/>
            <person name="Silar P."/>
            <person name="Natvig D.O."/>
            <person name="Lalanne C."/>
            <person name="Gautier V."/>
            <person name="Ament-Velasquez S.L."/>
            <person name="Kruys A."/>
            <person name="Hutchinson M.I."/>
            <person name="Powell A.J."/>
            <person name="Barry K."/>
            <person name="Miller A.N."/>
            <person name="Grigoriev I.V."/>
            <person name="Debuchy R."/>
            <person name="Gladieux P."/>
            <person name="Hiltunen Thoren M."/>
            <person name="Johannesson H."/>
        </authorList>
    </citation>
    <scope>NUCLEOTIDE SEQUENCE</scope>
    <source>
        <strain evidence="2">CBS 508.74</strain>
    </source>
</reference>
<feature type="compositionally biased region" description="Low complexity" evidence="1">
    <location>
        <begin position="494"/>
        <end position="503"/>
    </location>
</feature>
<accession>A0AAN6TBA9</accession>
<evidence type="ECO:0000256" key="1">
    <source>
        <dbReference type="SAM" id="MobiDB-lite"/>
    </source>
</evidence>
<dbReference type="EMBL" id="MU853347">
    <property type="protein sequence ID" value="KAK4111181.1"/>
    <property type="molecule type" value="Genomic_DNA"/>
</dbReference>
<organism evidence="2 3">
    <name type="scientific">Canariomyces notabilis</name>
    <dbReference type="NCBI Taxonomy" id="2074819"/>
    <lineage>
        <taxon>Eukaryota</taxon>
        <taxon>Fungi</taxon>
        <taxon>Dikarya</taxon>
        <taxon>Ascomycota</taxon>
        <taxon>Pezizomycotina</taxon>
        <taxon>Sordariomycetes</taxon>
        <taxon>Sordariomycetidae</taxon>
        <taxon>Sordariales</taxon>
        <taxon>Chaetomiaceae</taxon>
        <taxon>Canariomyces</taxon>
    </lineage>
</organism>
<feature type="compositionally biased region" description="Basic and acidic residues" evidence="1">
    <location>
        <begin position="594"/>
        <end position="642"/>
    </location>
</feature>
<protein>
    <recommendedName>
        <fullName evidence="4">Carboxylesterase family protein</fullName>
    </recommendedName>
</protein>
<evidence type="ECO:0000313" key="2">
    <source>
        <dbReference type="EMBL" id="KAK4111181.1"/>
    </source>
</evidence>
<gene>
    <name evidence="2" type="ORF">N656DRAFT_173970</name>
</gene>
<name>A0AAN6TBA9_9PEZI</name>
<sequence>MASIVRSRQDGGQPLPVASTTQNIKPAIASLTQQHLDSFHLEGSAIKENTRQGRVNNCPGRKSKFHPSAEPGCQVLPTTPSGRQPLADHSNKSSGAGANAITQSARSDFESNNCLALASLQLPGAQEQLSKHQEGQFEWLLSVPVKASGKQGRSEVDFEGGSELRQGSKKLYFGCNLVHCKTQSGTSLGKDKNPANVYTLLATGVEEEFAMAAAGGIEVASPLQPALDAEVDGTVDRLLAPQPARPLSRIEDSVEELDKLEEQLEAIHEVAQLGRVAPPKTPKSTAQDTTVRATSSTPLKRATSVKEGANTVKGKAVARSSSVRKPTSTSASEEDKLADTGIGETSARKVPRPASLLPPKPPARSSKPPTVPTFELPGEAVARRLKEQREARRSQHISPEQAATVAATYSPSKPHVKSAKPPTRPTFELPGEAISRRKREAHEAKLRAQEEEERKRREFKARPIRANLAPSSAPRETLASLARQQRMAGGSCDSTSTTTPTPAAKKRQSMVPSASSLSSKAASSSTQPARERGRDNQPQKQASSRGTSTSTNSINGGGSESVSSSKRSTVSAEDVQQQKLKGKEIFAKDNSYTAERERERRDREEAAKLARQEAAERSRQLSREWAEKQRARKERERAREKPAVALAA</sequence>
<reference evidence="2" key="2">
    <citation type="submission" date="2023-05" db="EMBL/GenBank/DDBJ databases">
        <authorList>
            <consortium name="Lawrence Berkeley National Laboratory"/>
            <person name="Steindorff A."/>
            <person name="Hensen N."/>
            <person name="Bonometti L."/>
            <person name="Westerberg I."/>
            <person name="Brannstrom I.O."/>
            <person name="Guillou S."/>
            <person name="Cros-Aarteil S."/>
            <person name="Calhoun S."/>
            <person name="Haridas S."/>
            <person name="Kuo A."/>
            <person name="Mondo S."/>
            <person name="Pangilinan J."/>
            <person name="Riley R."/>
            <person name="Labutti K."/>
            <person name="Andreopoulos B."/>
            <person name="Lipzen A."/>
            <person name="Chen C."/>
            <person name="Yanf M."/>
            <person name="Daum C."/>
            <person name="Ng V."/>
            <person name="Clum A."/>
            <person name="Ohm R."/>
            <person name="Martin F."/>
            <person name="Silar P."/>
            <person name="Natvig D."/>
            <person name="Lalanne C."/>
            <person name="Gautier V."/>
            <person name="Ament-Velasquez S.L."/>
            <person name="Kruys A."/>
            <person name="Hutchinson M.I."/>
            <person name="Powell A.J."/>
            <person name="Barry K."/>
            <person name="Miller A.N."/>
            <person name="Grigoriev I.V."/>
            <person name="Debuchy R."/>
            <person name="Gladieux P."/>
            <person name="Thoren M.H."/>
            <person name="Johannesson H."/>
        </authorList>
    </citation>
    <scope>NUCLEOTIDE SEQUENCE</scope>
    <source>
        <strain evidence="2">CBS 508.74</strain>
    </source>
</reference>
<feature type="compositionally biased region" description="Low complexity" evidence="1">
    <location>
        <begin position="513"/>
        <end position="525"/>
    </location>
</feature>
<feature type="compositionally biased region" description="Basic and acidic residues" evidence="1">
    <location>
        <begin position="440"/>
        <end position="456"/>
    </location>
</feature>
<dbReference type="Proteomes" id="UP001302812">
    <property type="component" value="Unassembled WGS sequence"/>
</dbReference>
<feature type="region of interest" description="Disordered" evidence="1">
    <location>
        <begin position="272"/>
        <end position="648"/>
    </location>
</feature>
<evidence type="ECO:0008006" key="4">
    <source>
        <dbReference type="Google" id="ProtNLM"/>
    </source>
</evidence>
<dbReference type="GeneID" id="89932872"/>